<dbReference type="AlphaFoldDB" id="A0A4Y2FDK7"/>
<name>A0A4Y2FDK7_ARAVE</name>
<keyword evidence="2" id="KW-1185">Reference proteome</keyword>
<accession>A0A4Y2FDK7</accession>
<sequence length="140" mass="15609">MALSGLTFPSRTGTVRFQVKSLAGLVQSGFAPSFMARLDLTFGCPSRNLGVNQQSSTPAAIARSDEREFPTRTAKCLHRRYEPNNATRDPQFGEFVYQTVHPDSVKRLGDIKEHCSGVPAFIHSLTYDLRDSQKLSMEEK</sequence>
<comment type="caution">
    <text evidence="1">The sequence shown here is derived from an EMBL/GenBank/DDBJ whole genome shotgun (WGS) entry which is preliminary data.</text>
</comment>
<gene>
    <name evidence="1" type="ORF">AVEN_210515_1</name>
</gene>
<protein>
    <submittedName>
        <fullName evidence="1">Uncharacterized protein</fullName>
    </submittedName>
</protein>
<organism evidence="1 2">
    <name type="scientific">Araneus ventricosus</name>
    <name type="common">Orbweaver spider</name>
    <name type="synonym">Epeira ventricosa</name>
    <dbReference type="NCBI Taxonomy" id="182803"/>
    <lineage>
        <taxon>Eukaryota</taxon>
        <taxon>Metazoa</taxon>
        <taxon>Ecdysozoa</taxon>
        <taxon>Arthropoda</taxon>
        <taxon>Chelicerata</taxon>
        <taxon>Arachnida</taxon>
        <taxon>Araneae</taxon>
        <taxon>Araneomorphae</taxon>
        <taxon>Entelegynae</taxon>
        <taxon>Araneoidea</taxon>
        <taxon>Araneidae</taxon>
        <taxon>Araneus</taxon>
    </lineage>
</organism>
<proteinExistence type="predicted"/>
<dbReference type="EMBL" id="BGPR01000877">
    <property type="protein sequence ID" value="GBM38778.1"/>
    <property type="molecule type" value="Genomic_DNA"/>
</dbReference>
<evidence type="ECO:0000313" key="1">
    <source>
        <dbReference type="EMBL" id="GBM38778.1"/>
    </source>
</evidence>
<reference evidence="1 2" key="1">
    <citation type="journal article" date="2019" name="Sci. Rep.">
        <title>Orb-weaving spider Araneus ventricosus genome elucidates the spidroin gene catalogue.</title>
        <authorList>
            <person name="Kono N."/>
            <person name="Nakamura H."/>
            <person name="Ohtoshi R."/>
            <person name="Moran D.A.P."/>
            <person name="Shinohara A."/>
            <person name="Yoshida Y."/>
            <person name="Fujiwara M."/>
            <person name="Mori M."/>
            <person name="Tomita M."/>
            <person name="Arakawa K."/>
        </authorList>
    </citation>
    <scope>NUCLEOTIDE SEQUENCE [LARGE SCALE GENOMIC DNA]</scope>
</reference>
<evidence type="ECO:0000313" key="2">
    <source>
        <dbReference type="Proteomes" id="UP000499080"/>
    </source>
</evidence>
<dbReference type="Proteomes" id="UP000499080">
    <property type="component" value="Unassembled WGS sequence"/>
</dbReference>